<proteinExistence type="inferred from homology"/>
<dbReference type="InterPro" id="IPR015421">
    <property type="entry name" value="PyrdxlP-dep_Trfase_major"/>
</dbReference>
<dbReference type="NCBIfam" id="TIGR04350">
    <property type="entry name" value="C_S_lyase_PatB"/>
    <property type="match status" value="1"/>
</dbReference>
<sequence>MTKPDFDELIDRVGTDCNKWDDMQAAFGVSPEDGIAMWVADMDFRPPASVQRAIEQIAAHGVYGYPSANDAYLQAIRWWMETRHGWQTQPEWVLTAHGLVNATGICIDALTQAGDGVILMTPVYHAFARVTRAAGRDVVEFPLKLEDGAYRLDWEGWAARMTGREKMLILCSPHNPGGRVWSAQELREIAAFCEAHDLILVSDEIHADLVMPGAPRHTVTAVAAPEIASRLITLTAATKTFNIAGAHIGNMIVADEALREQLKRRMMALGVSPGMFGPAMVAAAYSPEGAEWVDALVEYLDGNRRIFDEGVNAIPGLRSMPLEATYLAWVDFTGTGMTPEEFTARVQGTARIAANHGPSFGQGGEGHLRFNLATPRARVVEAVERLKRAFGDLQ</sequence>
<comment type="caution">
    <text evidence="7">The sequence shown here is derived from an EMBL/GenBank/DDBJ whole genome shotgun (WGS) entry which is preliminary data.</text>
</comment>
<feature type="domain" description="Aminotransferase class I/classII large" evidence="6">
    <location>
        <begin position="46"/>
        <end position="386"/>
    </location>
</feature>
<dbReference type="EMBL" id="WMIG01000002">
    <property type="protein sequence ID" value="MTH58893.1"/>
    <property type="molecule type" value="Genomic_DNA"/>
</dbReference>
<dbReference type="InterPro" id="IPR015422">
    <property type="entry name" value="PyrdxlP-dep_Trfase_small"/>
</dbReference>
<evidence type="ECO:0000256" key="1">
    <source>
        <dbReference type="ARBA" id="ARBA00001933"/>
    </source>
</evidence>
<gene>
    <name evidence="7" type="ORF">GL300_06665</name>
</gene>
<name>A0A844HG78_9RHOB</name>
<keyword evidence="8" id="KW-1185">Reference proteome</keyword>
<comment type="cofactor">
    <cofactor evidence="1">
        <name>pyridoxal 5'-phosphate</name>
        <dbReference type="ChEBI" id="CHEBI:597326"/>
    </cofactor>
</comment>
<evidence type="ECO:0000256" key="2">
    <source>
        <dbReference type="ARBA" id="ARBA00012224"/>
    </source>
</evidence>
<evidence type="ECO:0000259" key="6">
    <source>
        <dbReference type="Pfam" id="PF00155"/>
    </source>
</evidence>
<keyword evidence="3" id="KW-0663">Pyridoxal phosphate</keyword>
<evidence type="ECO:0000256" key="4">
    <source>
        <dbReference type="ARBA" id="ARBA00023239"/>
    </source>
</evidence>
<dbReference type="EC" id="4.4.1.13" evidence="2"/>
<protein>
    <recommendedName>
        <fullName evidence="2">cysteine-S-conjugate beta-lyase</fullName>
        <ecNumber evidence="2">4.4.1.13</ecNumber>
    </recommendedName>
</protein>
<keyword evidence="4 7" id="KW-0456">Lyase</keyword>
<dbReference type="OrthoDB" id="3224382at2"/>
<accession>A0A844HG78</accession>
<evidence type="ECO:0000313" key="7">
    <source>
        <dbReference type="EMBL" id="MTH58893.1"/>
    </source>
</evidence>
<dbReference type="AlphaFoldDB" id="A0A844HG78"/>
<dbReference type="InterPro" id="IPR051798">
    <property type="entry name" value="Class-II_PLP-Dep_Aminotrans"/>
</dbReference>
<dbReference type="InterPro" id="IPR015424">
    <property type="entry name" value="PyrdxlP-dep_Trfase"/>
</dbReference>
<dbReference type="GO" id="GO:0047804">
    <property type="term" value="F:cysteine-S-conjugate beta-lyase activity"/>
    <property type="evidence" value="ECO:0007669"/>
    <property type="project" value="UniProtKB-EC"/>
</dbReference>
<dbReference type="SUPFAM" id="SSF53383">
    <property type="entry name" value="PLP-dependent transferases"/>
    <property type="match status" value="1"/>
</dbReference>
<comment type="similarity">
    <text evidence="5">Belongs to the class-II pyridoxal-phosphate-dependent aminotransferase family. MalY/PatB cystathionine beta-lyase subfamily.</text>
</comment>
<dbReference type="PANTHER" id="PTHR43525">
    <property type="entry name" value="PROTEIN MALY"/>
    <property type="match status" value="1"/>
</dbReference>
<dbReference type="Proteomes" id="UP000449846">
    <property type="component" value="Unassembled WGS sequence"/>
</dbReference>
<dbReference type="InterPro" id="IPR027619">
    <property type="entry name" value="C-S_lyase_PatB-like"/>
</dbReference>
<evidence type="ECO:0000313" key="8">
    <source>
        <dbReference type="Proteomes" id="UP000449846"/>
    </source>
</evidence>
<dbReference type="PANTHER" id="PTHR43525:SF1">
    <property type="entry name" value="PROTEIN MALY"/>
    <property type="match status" value="1"/>
</dbReference>
<dbReference type="Gene3D" id="3.90.1150.10">
    <property type="entry name" value="Aspartate Aminotransferase, domain 1"/>
    <property type="match status" value="1"/>
</dbReference>
<dbReference type="RefSeq" id="WP_155038831.1">
    <property type="nucleotide sequence ID" value="NZ_JBHGCD010000002.1"/>
</dbReference>
<organism evidence="7 8">
    <name type="scientific">Paracoccus litorisediminis</name>
    <dbReference type="NCBI Taxonomy" id="2006130"/>
    <lineage>
        <taxon>Bacteria</taxon>
        <taxon>Pseudomonadati</taxon>
        <taxon>Pseudomonadota</taxon>
        <taxon>Alphaproteobacteria</taxon>
        <taxon>Rhodobacterales</taxon>
        <taxon>Paracoccaceae</taxon>
        <taxon>Paracoccus</taxon>
    </lineage>
</organism>
<evidence type="ECO:0000256" key="5">
    <source>
        <dbReference type="ARBA" id="ARBA00037974"/>
    </source>
</evidence>
<dbReference type="Gene3D" id="3.40.640.10">
    <property type="entry name" value="Type I PLP-dependent aspartate aminotransferase-like (Major domain)"/>
    <property type="match status" value="1"/>
</dbReference>
<evidence type="ECO:0000256" key="3">
    <source>
        <dbReference type="ARBA" id="ARBA00022898"/>
    </source>
</evidence>
<dbReference type="CDD" id="cd00609">
    <property type="entry name" value="AAT_like"/>
    <property type="match status" value="1"/>
</dbReference>
<reference evidence="7 8" key="1">
    <citation type="submission" date="2019-11" db="EMBL/GenBank/DDBJ databases">
        <authorList>
            <person name="Dong K."/>
        </authorList>
    </citation>
    <scope>NUCLEOTIDE SEQUENCE [LARGE SCALE GENOMIC DNA]</scope>
    <source>
        <strain evidence="7 8">NBRC 112902</strain>
    </source>
</reference>
<dbReference type="GO" id="GO:0030170">
    <property type="term" value="F:pyridoxal phosphate binding"/>
    <property type="evidence" value="ECO:0007669"/>
    <property type="project" value="InterPro"/>
</dbReference>
<dbReference type="Pfam" id="PF00155">
    <property type="entry name" value="Aminotran_1_2"/>
    <property type="match status" value="1"/>
</dbReference>
<dbReference type="InterPro" id="IPR004839">
    <property type="entry name" value="Aminotransferase_I/II_large"/>
</dbReference>